<evidence type="ECO:0000313" key="1">
    <source>
        <dbReference type="EMBL" id="KAJ8641316.1"/>
    </source>
</evidence>
<dbReference type="Proteomes" id="UP001234297">
    <property type="component" value="Chromosome 5"/>
</dbReference>
<reference evidence="1 2" key="1">
    <citation type="journal article" date="2022" name="Hortic Res">
        <title>A haplotype resolved chromosomal level avocado genome allows analysis of novel avocado genes.</title>
        <authorList>
            <person name="Nath O."/>
            <person name="Fletcher S.J."/>
            <person name="Hayward A."/>
            <person name="Shaw L.M."/>
            <person name="Masouleh A.K."/>
            <person name="Furtado A."/>
            <person name="Henry R.J."/>
            <person name="Mitter N."/>
        </authorList>
    </citation>
    <scope>NUCLEOTIDE SEQUENCE [LARGE SCALE GENOMIC DNA]</scope>
    <source>
        <strain evidence="2">cv. Hass</strain>
    </source>
</reference>
<gene>
    <name evidence="1" type="ORF">MRB53_018010</name>
</gene>
<proteinExistence type="predicted"/>
<sequence>MDPSLSLNACDQRKGKKPSLLRSTQKAPTKPWKRPTPPSTRVYVVHPSGFLELVQRLTAEPEFTSKRLQQLAPPSLNLFGQTPLQPQRKRSSAQLQLHFPAEPMKHTDRSFDLFRLSSPPSCGSIPLLSPLLSPRTMALLDQDTVL</sequence>
<accession>A0ACC2M7K3</accession>
<organism evidence="1 2">
    <name type="scientific">Persea americana</name>
    <name type="common">Avocado</name>
    <dbReference type="NCBI Taxonomy" id="3435"/>
    <lineage>
        <taxon>Eukaryota</taxon>
        <taxon>Viridiplantae</taxon>
        <taxon>Streptophyta</taxon>
        <taxon>Embryophyta</taxon>
        <taxon>Tracheophyta</taxon>
        <taxon>Spermatophyta</taxon>
        <taxon>Magnoliopsida</taxon>
        <taxon>Magnoliidae</taxon>
        <taxon>Laurales</taxon>
        <taxon>Lauraceae</taxon>
        <taxon>Persea</taxon>
    </lineage>
</organism>
<protein>
    <submittedName>
        <fullName evidence="1">Uncharacterized protein</fullName>
    </submittedName>
</protein>
<evidence type="ECO:0000313" key="2">
    <source>
        <dbReference type="Proteomes" id="UP001234297"/>
    </source>
</evidence>
<name>A0ACC2M7K3_PERAE</name>
<keyword evidence="2" id="KW-1185">Reference proteome</keyword>
<dbReference type="EMBL" id="CM056813">
    <property type="protein sequence ID" value="KAJ8641316.1"/>
    <property type="molecule type" value="Genomic_DNA"/>
</dbReference>
<comment type="caution">
    <text evidence="1">The sequence shown here is derived from an EMBL/GenBank/DDBJ whole genome shotgun (WGS) entry which is preliminary data.</text>
</comment>